<gene>
    <name evidence="3" type="ORF">MIN45_P0947</name>
</gene>
<dbReference type="KEGG" id="meiy:MIN45_P0947"/>
<keyword evidence="4" id="KW-1185">Reference proteome</keyword>
<name>A0AAU9CQF3_9GAMM</name>
<keyword evidence="1" id="KW-0732">Signal</keyword>
<evidence type="ECO:0000313" key="4">
    <source>
        <dbReference type="Proteomes" id="UP001321450"/>
    </source>
</evidence>
<evidence type="ECO:0000313" key="3">
    <source>
        <dbReference type="EMBL" id="BCX88578.1"/>
    </source>
</evidence>
<accession>A0AAU9CQF3</accession>
<dbReference type="AlphaFoldDB" id="A0AAU9CQF3"/>
<evidence type="ECO:0000256" key="1">
    <source>
        <dbReference type="SAM" id="SignalP"/>
    </source>
</evidence>
<evidence type="ECO:0000259" key="2">
    <source>
        <dbReference type="Pfam" id="PF13436"/>
    </source>
</evidence>
<dbReference type="InterPro" id="IPR025693">
    <property type="entry name" value="Gly-zipper_OmpA-like_dom"/>
</dbReference>
<sequence length="138" mass="14117">MIKIRLMTGAGLLILMSGAWAQVVVPQRGQTPEQIAKDQAECQALAQKQAAAMQQQSTPQEGQVLRGGARGAAAGAAIGAIAGNAGKGAAIGAVGGAMKGMFRRRDQQLQQQSAAANSQNAYSQAFANCMAGRGYSVQ</sequence>
<organism evidence="3 4">
    <name type="scientific">Methylomarinovum tepidoasis</name>
    <dbReference type="NCBI Taxonomy" id="2840183"/>
    <lineage>
        <taxon>Bacteria</taxon>
        <taxon>Pseudomonadati</taxon>
        <taxon>Pseudomonadota</taxon>
        <taxon>Gammaproteobacteria</taxon>
        <taxon>Methylococcales</taxon>
        <taxon>Methylothermaceae</taxon>
        <taxon>Methylomarinovum</taxon>
    </lineage>
</organism>
<feature type="domain" description="Glycine-zipper-containing OmpA-like membrane" evidence="2">
    <location>
        <begin position="66"/>
        <end position="103"/>
    </location>
</feature>
<feature type="chain" id="PRO_5043908326" description="Glycine-zipper-containing OmpA-like membrane domain-containing protein" evidence="1">
    <location>
        <begin position="22"/>
        <end position="138"/>
    </location>
</feature>
<dbReference type="RefSeq" id="WP_286293738.1">
    <property type="nucleotide sequence ID" value="NZ_AP024718.1"/>
</dbReference>
<reference evidence="4" key="1">
    <citation type="journal article" date="2024" name="Int. J. Syst. Evol. Microbiol.">
        <title>Methylomarinovum tepidoasis sp. nov., a moderately thermophilic methanotroph of the family Methylothermaceae isolated from a deep-sea hydrothermal field.</title>
        <authorList>
            <person name="Hirayama H."/>
            <person name="Takaki Y."/>
            <person name="Abe M."/>
            <person name="Miyazaki M."/>
            <person name="Uematsu K."/>
            <person name="Matsui Y."/>
            <person name="Takai K."/>
        </authorList>
    </citation>
    <scope>NUCLEOTIDE SEQUENCE [LARGE SCALE GENOMIC DNA]</scope>
    <source>
        <strain evidence="4">IN45</strain>
    </source>
</reference>
<feature type="signal peptide" evidence="1">
    <location>
        <begin position="1"/>
        <end position="21"/>
    </location>
</feature>
<dbReference type="Pfam" id="PF13436">
    <property type="entry name" value="Gly-zipper_OmpA"/>
    <property type="match status" value="1"/>
</dbReference>
<dbReference type="Proteomes" id="UP001321450">
    <property type="component" value="Chromosome"/>
</dbReference>
<dbReference type="EMBL" id="AP024718">
    <property type="protein sequence ID" value="BCX88578.1"/>
    <property type="molecule type" value="Genomic_DNA"/>
</dbReference>
<proteinExistence type="predicted"/>
<protein>
    <recommendedName>
        <fullName evidence="2">Glycine-zipper-containing OmpA-like membrane domain-containing protein</fullName>
    </recommendedName>
</protein>